<evidence type="ECO:0000256" key="2">
    <source>
        <dbReference type="ARBA" id="ARBA00022692"/>
    </source>
</evidence>
<evidence type="ECO:0000256" key="3">
    <source>
        <dbReference type="ARBA" id="ARBA00022989"/>
    </source>
</evidence>
<keyword evidence="8" id="KW-1185">Reference proteome</keyword>
<dbReference type="PANTHER" id="PTHR11040">
    <property type="entry name" value="ZINC/IRON TRANSPORTER"/>
    <property type="match status" value="1"/>
</dbReference>
<feature type="transmembrane region" description="Helical" evidence="6">
    <location>
        <begin position="392"/>
        <end position="411"/>
    </location>
</feature>
<dbReference type="Proteomes" id="UP001054857">
    <property type="component" value="Unassembled WGS sequence"/>
</dbReference>
<evidence type="ECO:0000256" key="4">
    <source>
        <dbReference type="ARBA" id="ARBA00023136"/>
    </source>
</evidence>
<gene>
    <name evidence="7" type="ORF">Agub_g14631</name>
</gene>
<comment type="subcellular location">
    <subcellularLocation>
        <location evidence="1">Membrane</location>
        <topology evidence="1">Multi-pass membrane protein</topology>
    </subcellularLocation>
</comment>
<dbReference type="EMBL" id="BMAR01000058">
    <property type="protein sequence ID" value="GFR52118.1"/>
    <property type="molecule type" value="Genomic_DNA"/>
</dbReference>
<feature type="transmembrane region" description="Helical" evidence="6">
    <location>
        <begin position="12"/>
        <end position="32"/>
    </location>
</feature>
<sequence length="442" mass="44174">MPTYTESGSERFWFDAVSAVVLFMTAIGGAWLPKYLCNHGSHVSSAKSLAFHLGNMLSAGVMLSAGFCHLLADAHRYLLFMGRFPISNFLAATGYIITLLADQVVQHVTESQDAAASSAGAKTSGSGANGCATPLQRCSSSSAAATLHGKHLDAELTVLGSNSNAARSASEGVLSTVVHRDGAAAAAKLRSSGVSDPEAGLLSSGGGGDDGSRLPLLASTNSLCDRSSSGGGGVGVAGYPNHHYHRPPLSAFAPASGSSGGSSSGGGAAGGGGGHGPGGDCAATGVAVLLGGGGRKLSFATAVLLAMALCIHSILEGMALGAQQSMRSTEDIMVAIAAHKGLAAYALGASIVESGASSKKFWSVIGCFSFATPVGIFLGYSMSAAGSSKSGAALSALASGTFLYVAFMEVIPKELSDGRHRAAKMAALLLGYSLMSMLAIWA</sequence>
<keyword evidence="2 6" id="KW-0812">Transmembrane</keyword>
<evidence type="ECO:0000256" key="1">
    <source>
        <dbReference type="ARBA" id="ARBA00004141"/>
    </source>
</evidence>
<evidence type="ECO:0000313" key="8">
    <source>
        <dbReference type="Proteomes" id="UP001054857"/>
    </source>
</evidence>
<dbReference type="Pfam" id="PF02535">
    <property type="entry name" value="Zip"/>
    <property type="match status" value="1"/>
</dbReference>
<keyword evidence="4 6" id="KW-0472">Membrane</keyword>
<dbReference type="InterPro" id="IPR003689">
    <property type="entry name" value="ZIP"/>
</dbReference>
<comment type="caution">
    <text evidence="7">The sequence shown here is derived from an EMBL/GenBank/DDBJ whole genome shotgun (WGS) entry which is preliminary data.</text>
</comment>
<organism evidence="7 8">
    <name type="scientific">Astrephomene gubernaculifera</name>
    <dbReference type="NCBI Taxonomy" id="47775"/>
    <lineage>
        <taxon>Eukaryota</taxon>
        <taxon>Viridiplantae</taxon>
        <taxon>Chlorophyta</taxon>
        <taxon>core chlorophytes</taxon>
        <taxon>Chlorophyceae</taxon>
        <taxon>CS clade</taxon>
        <taxon>Chlamydomonadales</taxon>
        <taxon>Astrephomenaceae</taxon>
        <taxon>Astrephomene</taxon>
    </lineage>
</organism>
<feature type="transmembrane region" description="Helical" evidence="6">
    <location>
        <begin position="299"/>
        <end position="320"/>
    </location>
</feature>
<name>A0AAD3E496_9CHLO</name>
<feature type="transmembrane region" description="Helical" evidence="6">
    <location>
        <begin position="52"/>
        <end position="72"/>
    </location>
</feature>
<feature type="region of interest" description="Disordered" evidence="5">
    <location>
        <begin position="248"/>
        <end position="275"/>
    </location>
</feature>
<protein>
    <submittedName>
        <fullName evidence="7">Uncharacterized protein</fullName>
    </submittedName>
</protein>
<keyword evidence="3 6" id="KW-1133">Transmembrane helix</keyword>
<evidence type="ECO:0000256" key="5">
    <source>
        <dbReference type="SAM" id="MobiDB-lite"/>
    </source>
</evidence>
<dbReference type="GO" id="GO:0005385">
    <property type="term" value="F:zinc ion transmembrane transporter activity"/>
    <property type="evidence" value="ECO:0007669"/>
    <property type="project" value="TreeGrafter"/>
</dbReference>
<dbReference type="AlphaFoldDB" id="A0AAD3E496"/>
<dbReference type="GO" id="GO:0016020">
    <property type="term" value="C:membrane"/>
    <property type="evidence" value="ECO:0007669"/>
    <property type="project" value="UniProtKB-SubCell"/>
</dbReference>
<feature type="region of interest" description="Disordered" evidence="5">
    <location>
        <begin position="188"/>
        <end position="213"/>
    </location>
</feature>
<evidence type="ECO:0000313" key="7">
    <source>
        <dbReference type="EMBL" id="GFR52118.1"/>
    </source>
</evidence>
<feature type="compositionally biased region" description="Gly residues" evidence="5">
    <location>
        <begin position="258"/>
        <end position="275"/>
    </location>
</feature>
<proteinExistence type="predicted"/>
<accession>A0AAD3E496</accession>
<feature type="transmembrane region" description="Helical" evidence="6">
    <location>
        <begin position="361"/>
        <end position="380"/>
    </location>
</feature>
<reference evidence="7 8" key="1">
    <citation type="journal article" date="2021" name="Sci. Rep.">
        <title>Genome sequencing of the multicellular alga Astrephomene provides insights into convergent evolution of germ-soma differentiation.</title>
        <authorList>
            <person name="Yamashita S."/>
            <person name="Yamamoto K."/>
            <person name="Matsuzaki R."/>
            <person name="Suzuki S."/>
            <person name="Yamaguchi H."/>
            <person name="Hirooka S."/>
            <person name="Minakuchi Y."/>
            <person name="Miyagishima S."/>
            <person name="Kawachi M."/>
            <person name="Toyoda A."/>
            <person name="Nozaki H."/>
        </authorList>
    </citation>
    <scope>NUCLEOTIDE SEQUENCE [LARGE SCALE GENOMIC DNA]</scope>
    <source>
        <strain evidence="7 8">NIES-4017</strain>
    </source>
</reference>
<feature type="transmembrane region" description="Helical" evidence="6">
    <location>
        <begin position="332"/>
        <end position="352"/>
    </location>
</feature>
<dbReference type="PANTHER" id="PTHR11040:SF140">
    <property type="entry name" value="ZRT (ZRT), IRT- (IRT-) LIKE PROTEIN TRANSPORTER"/>
    <property type="match status" value="1"/>
</dbReference>
<evidence type="ECO:0000256" key="6">
    <source>
        <dbReference type="SAM" id="Phobius"/>
    </source>
</evidence>
<feature type="transmembrane region" description="Helical" evidence="6">
    <location>
        <begin position="423"/>
        <end position="441"/>
    </location>
</feature>